<dbReference type="AlphaFoldDB" id="R7T987"/>
<feature type="region of interest" description="Disordered" evidence="2">
    <location>
        <begin position="234"/>
        <end position="259"/>
    </location>
</feature>
<evidence type="ECO:0000313" key="4">
    <source>
        <dbReference type="EnsemblMetazoa" id="CapteP205043"/>
    </source>
</evidence>
<dbReference type="HOGENOM" id="CLU_339562_0_0_1"/>
<feature type="compositionally biased region" description="Basic and acidic residues" evidence="2">
    <location>
        <begin position="576"/>
        <end position="606"/>
    </location>
</feature>
<evidence type="ECO:0000256" key="1">
    <source>
        <dbReference type="SAM" id="Coils"/>
    </source>
</evidence>
<organism evidence="3">
    <name type="scientific">Capitella teleta</name>
    <name type="common">Polychaete worm</name>
    <dbReference type="NCBI Taxonomy" id="283909"/>
    <lineage>
        <taxon>Eukaryota</taxon>
        <taxon>Metazoa</taxon>
        <taxon>Spiralia</taxon>
        <taxon>Lophotrochozoa</taxon>
        <taxon>Annelida</taxon>
        <taxon>Polychaeta</taxon>
        <taxon>Sedentaria</taxon>
        <taxon>Scolecida</taxon>
        <taxon>Capitellidae</taxon>
        <taxon>Capitella</taxon>
    </lineage>
</organism>
<dbReference type="GO" id="GO:0005737">
    <property type="term" value="C:cytoplasm"/>
    <property type="evidence" value="ECO:0007669"/>
    <property type="project" value="TreeGrafter"/>
</dbReference>
<keyword evidence="1" id="KW-0175">Coiled coil</keyword>
<evidence type="ECO:0000313" key="5">
    <source>
        <dbReference type="Proteomes" id="UP000014760"/>
    </source>
</evidence>
<reference evidence="5" key="1">
    <citation type="submission" date="2012-12" db="EMBL/GenBank/DDBJ databases">
        <authorList>
            <person name="Hellsten U."/>
            <person name="Grimwood J."/>
            <person name="Chapman J.A."/>
            <person name="Shapiro H."/>
            <person name="Aerts A."/>
            <person name="Otillar R.P."/>
            <person name="Terry A.Y."/>
            <person name="Boore J.L."/>
            <person name="Simakov O."/>
            <person name="Marletaz F."/>
            <person name="Cho S.-J."/>
            <person name="Edsinger-Gonzales E."/>
            <person name="Havlak P."/>
            <person name="Kuo D.-H."/>
            <person name="Larsson T."/>
            <person name="Lv J."/>
            <person name="Arendt D."/>
            <person name="Savage R."/>
            <person name="Osoegawa K."/>
            <person name="de Jong P."/>
            <person name="Lindberg D.R."/>
            <person name="Seaver E.C."/>
            <person name="Weisblat D.A."/>
            <person name="Putnam N.H."/>
            <person name="Grigoriev I.V."/>
            <person name="Rokhsar D.S."/>
        </authorList>
    </citation>
    <scope>NUCLEOTIDE SEQUENCE</scope>
    <source>
        <strain evidence="5">I ESC-2004</strain>
    </source>
</reference>
<keyword evidence="5" id="KW-1185">Reference proteome</keyword>
<sequence length="837" mass="95771">MGRQIRNTLPTLPENLKHSWPTDDIVCRCDEERKVKSSDYYDKRHGVVPLPELKSGQRVFVPDRKESGVVIGANETPRFVMVQVGKGVIRRNRYDLRILPTALNITVSAEDSSESPVPATSLQSSVPCAVFSHTSEGVPDNVSPRTSRHVPTRFAPVACLLRLLYLEYTPNVVALLDHLPIYRHLVSVSLLTYHNLRLRLHTGESNQSDKVTNTAAWMLGTELPLLTKRYGNTQSHTVPAKAAQQSPRSPSKRRYLSAPNQSHRHCARLYCVLTLFTTIQIDQKPPQEIIIIQNIANNCRCERFNELEYEPTRKQAFEPHLPTRKGRPPPWQKQLDGPPANCVIAPGYILARGKSRVSMVIDPNQFFKGAPQDKLQKENQDHDLIAELSQQIDDLTLHLEEEKLNHKETKRKAADILRDKLEDANNRHSENVSYYYALSSLLPSKCSEARPVVLKSNEQVRILRAWLTTHPWLGTTHEYFQGISYVLQTQLKEQHAEEMENTRKAHREEIEVHKRDSEATLKKVQGELDFLQGAFESYKSHVAQEMQEKWKLREEEISIQHRKTQDAHLKQMRSKFTAERNQERSDESKQHRQHLSDLKKDHTKDLEKLERRYKDTADLQKNFSKMQSELETTKDALSSLQVDYDSTCLQLASTTRQLTDTKIKLVSLEEQFQDRVAAVDNSYLQKIHGLMSQNTELRRLYMKKCGELYDEKSITDVNRDQKLESAKDAMKFSCVGDDAADHELLFWMEIFRRIQNDLEVVINTRKNADISIAAVDTDIDQCPRNAKDRPASAPGTRHEVTAAQLSAADGGGHRHYVLSENSEYATAHEAKNLGTAL</sequence>
<dbReference type="Proteomes" id="UP000014760">
    <property type="component" value="Unassembled WGS sequence"/>
</dbReference>
<evidence type="ECO:0000256" key="2">
    <source>
        <dbReference type="SAM" id="MobiDB-lite"/>
    </source>
</evidence>
<dbReference type="EMBL" id="AMQN01003115">
    <property type="status" value="NOT_ANNOTATED_CDS"/>
    <property type="molecule type" value="Genomic_DNA"/>
</dbReference>
<dbReference type="PANTHER" id="PTHR21707:SF42">
    <property type="entry name" value="FLAGELLUM-ASSOCIATED COILED-COIL DOMAIN-CONTAINING PROTEIN 1"/>
    <property type="match status" value="1"/>
</dbReference>
<feature type="compositionally biased region" description="Polar residues" evidence="2">
    <location>
        <begin position="234"/>
        <end position="249"/>
    </location>
</feature>
<protein>
    <submittedName>
        <fullName evidence="3 4">Uncharacterized protein</fullName>
    </submittedName>
</protein>
<gene>
    <name evidence="3" type="ORF">CAPTEDRAFT_205043</name>
</gene>
<reference evidence="4" key="3">
    <citation type="submission" date="2015-06" db="UniProtKB">
        <authorList>
            <consortium name="EnsemblMetazoa"/>
        </authorList>
    </citation>
    <scope>IDENTIFICATION</scope>
</reference>
<dbReference type="EMBL" id="KB310993">
    <property type="protein sequence ID" value="ELT90264.1"/>
    <property type="molecule type" value="Genomic_DNA"/>
</dbReference>
<accession>R7T987</accession>
<dbReference type="InterPro" id="IPR026674">
    <property type="entry name" value="FLACC1"/>
</dbReference>
<dbReference type="STRING" id="283909.R7T987"/>
<reference evidence="3 5" key="2">
    <citation type="journal article" date="2013" name="Nature">
        <title>Insights into bilaterian evolution from three spiralian genomes.</title>
        <authorList>
            <person name="Simakov O."/>
            <person name="Marletaz F."/>
            <person name="Cho S.J."/>
            <person name="Edsinger-Gonzales E."/>
            <person name="Havlak P."/>
            <person name="Hellsten U."/>
            <person name="Kuo D.H."/>
            <person name="Larsson T."/>
            <person name="Lv J."/>
            <person name="Arendt D."/>
            <person name="Savage R."/>
            <person name="Osoegawa K."/>
            <person name="de Jong P."/>
            <person name="Grimwood J."/>
            <person name="Chapman J.A."/>
            <person name="Shapiro H."/>
            <person name="Aerts A."/>
            <person name="Otillar R.P."/>
            <person name="Terry A.Y."/>
            <person name="Boore J.L."/>
            <person name="Grigoriev I.V."/>
            <person name="Lindberg D.R."/>
            <person name="Seaver E.C."/>
            <person name="Weisblat D.A."/>
            <person name="Putnam N.H."/>
            <person name="Rokhsar D.S."/>
        </authorList>
    </citation>
    <scope>NUCLEOTIDE SEQUENCE</scope>
    <source>
        <strain evidence="3 5">I ESC-2004</strain>
    </source>
</reference>
<feature type="region of interest" description="Disordered" evidence="2">
    <location>
        <begin position="561"/>
        <end position="606"/>
    </location>
</feature>
<dbReference type="PANTHER" id="PTHR21707">
    <property type="entry name" value="FLAGELLUM-ASSOCIATED COILED-COIL DOMAIN-CONTAINING PROTEIN 1"/>
    <property type="match status" value="1"/>
</dbReference>
<name>R7T987_CAPTE</name>
<dbReference type="EnsemblMetazoa" id="CapteT205043">
    <property type="protein sequence ID" value="CapteP205043"/>
    <property type="gene ID" value="CapteG205043"/>
</dbReference>
<proteinExistence type="predicted"/>
<dbReference type="OrthoDB" id="10013155at2759"/>
<evidence type="ECO:0000313" key="3">
    <source>
        <dbReference type="EMBL" id="ELT90264.1"/>
    </source>
</evidence>
<feature type="coiled-coil region" evidence="1">
    <location>
        <begin position="385"/>
        <end position="427"/>
    </location>
</feature>